<organism evidence="1">
    <name type="scientific">Anguilla anguilla</name>
    <name type="common">European freshwater eel</name>
    <name type="synonym">Muraena anguilla</name>
    <dbReference type="NCBI Taxonomy" id="7936"/>
    <lineage>
        <taxon>Eukaryota</taxon>
        <taxon>Metazoa</taxon>
        <taxon>Chordata</taxon>
        <taxon>Craniata</taxon>
        <taxon>Vertebrata</taxon>
        <taxon>Euteleostomi</taxon>
        <taxon>Actinopterygii</taxon>
        <taxon>Neopterygii</taxon>
        <taxon>Teleostei</taxon>
        <taxon>Anguilliformes</taxon>
        <taxon>Anguillidae</taxon>
        <taxon>Anguilla</taxon>
    </lineage>
</organism>
<evidence type="ECO:0000313" key="1">
    <source>
        <dbReference type="EMBL" id="JAH14791.1"/>
    </source>
</evidence>
<sequence>MAADRCYLAGNVRSKTCRPMQFTVSKRMPLSHRCLLQEEKTHRTHI</sequence>
<dbReference type="EMBL" id="GBXM01093786">
    <property type="protein sequence ID" value="JAH14791.1"/>
    <property type="molecule type" value="Transcribed_RNA"/>
</dbReference>
<dbReference type="AlphaFoldDB" id="A0A0E9QD59"/>
<accession>A0A0E9QD59</accession>
<name>A0A0E9QD59_ANGAN</name>
<reference evidence="1" key="2">
    <citation type="journal article" date="2015" name="Fish Shellfish Immunol.">
        <title>Early steps in the European eel (Anguilla anguilla)-Vibrio vulnificus interaction in the gills: Role of the RtxA13 toxin.</title>
        <authorList>
            <person name="Callol A."/>
            <person name="Pajuelo D."/>
            <person name="Ebbesson L."/>
            <person name="Teles M."/>
            <person name="MacKenzie S."/>
            <person name="Amaro C."/>
        </authorList>
    </citation>
    <scope>NUCLEOTIDE SEQUENCE</scope>
</reference>
<protein>
    <submittedName>
        <fullName evidence="1">Uncharacterized protein</fullName>
    </submittedName>
</protein>
<proteinExistence type="predicted"/>
<reference evidence="1" key="1">
    <citation type="submission" date="2014-11" db="EMBL/GenBank/DDBJ databases">
        <authorList>
            <person name="Amaro Gonzalez C."/>
        </authorList>
    </citation>
    <scope>NUCLEOTIDE SEQUENCE</scope>
</reference>